<dbReference type="Proteomes" id="UP000546200">
    <property type="component" value="Unassembled WGS sequence"/>
</dbReference>
<keyword evidence="2" id="KW-1185">Reference proteome</keyword>
<dbReference type="AlphaFoldDB" id="A0A7W9EVR7"/>
<gene>
    <name evidence="1" type="ORF">FHS94_003391</name>
</gene>
<protein>
    <submittedName>
        <fullName evidence="1">Uncharacterized protein</fullName>
    </submittedName>
</protein>
<sequence>MVGDAAVKSASPFIADELVACVASGVPATCDQLTHLAARIWAESARHRSAFSWGELPVGAADRVFALRSAALALNGA</sequence>
<accession>A0A7W9EVR7</accession>
<evidence type="ECO:0000313" key="2">
    <source>
        <dbReference type="Proteomes" id="UP000546200"/>
    </source>
</evidence>
<dbReference type="EMBL" id="JACIJK010000011">
    <property type="protein sequence ID" value="MBB5716525.1"/>
    <property type="molecule type" value="Genomic_DNA"/>
</dbReference>
<name>A0A7W9EVR7_9SPHN</name>
<organism evidence="1 2">
    <name type="scientific">Sphingomonas aerophila</name>
    <dbReference type="NCBI Taxonomy" id="1344948"/>
    <lineage>
        <taxon>Bacteria</taxon>
        <taxon>Pseudomonadati</taxon>
        <taxon>Pseudomonadota</taxon>
        <taxon>Alphaproteobacteria</taxon>
        <taxon>Sphingomonadales</taxon>
        <taxon>Sphingomonadaceae</taxon>
        <taxon>Sphingomonas</taxon>
    </lineage>
</organism>
<evidence type="ECO:0000313" key="1">
    <source>
        <dbReference type="EMBL" id="MBB5716525.1"/>
    </source>
</evidence>
<dbReference type="RefSeq" id="WP_184059871.1">
    <property type="nucleotide sequence ID" value="NZ_JACIJK010000011.1"/>
</dbReference>
<proteinExistence type="predicted"/>
<reference evidence="1 2" key="1">
    <citation type="submission" date="2020-08" db="EMBL/GenBank/DDBJ databases">
        <title>Genomic Encyclopedia of Type Strains, Phase IV (KMG-IV): sequencing the most valuable type-strain genomes for metagenomic binning, comparative biology and taxonomic classification.</title>
        <authorList>
            <person name="Goeker M."/>
        </authorList>
    </citation>
    <scope>NUCLEOTIDE SEQUENCE [LARGE SCALE GENOMIC DNA]</scope>
    <source>
        <strain evidence="1 2">DSM 100044</strain>
    </source>
</reference>
<comment type="caution">
    <text evidence="1">The sequence shown here is derived from an EMBL/GenBank/DDBJ whole genome shotgun (WGS) entry which is preliminary data.</text>
</comment>